<dbReference type="PROSITE" id="PS51736">
    <property type="entry name" value="RECOMBINASES_3"/>
    <property type="match status" value="1"/>
</dbReference>
<comment type="caution">
    <text evidence="6">The sequence shown here is derived from an EMBL/GenBank/DDBJ whole genome shotgun (WGS) entry which is preliminary data.</text>
</comment>
<keyword evidence="1" id="KW-0229">DNA integration</keyword>
<dbReference type="RefSeq" id="WP_323295729.1">
    <property type="nucleotide sequence ID" value="NZ_JAYFUM010000006.1"/>
</dbReference>
<keyword evidence="2" id="KW-0238">DNA-binding</keyword>
<sequence>MKKYVSYLRVSTKGQERSGLGLEAQRAIIEHYAKIDEAEIEHEFIEAVSGKDIENRPKLMEAIKLCNEKKYTFIVAKLDRLSRDIEHIFKLKKLLGDNFKSCDLPDTDTVTLGIYAIFAQREREIISIRTKVALEAKKKRGEKMGNPQYFTQETRELGGKMQREKAIRNVNNKMASGMIARYNREEYTLEAIAQELNNFGFRTVKGKLFNRSTVWYLLKRQKEINAI</sequence>
<evidence type="ECO:0000313" key="7">
    <source>
        <dbReference type="Proteomes" id="UP001302949"/>
    </source>
</evidence>
<evidence type="ECO:0000256" key="2">
    <source>
        <dbReference type="ARBA" id="ARBA00023125"/>
    </source>
</evidence>
<dbReference type="SUPFAM" id="SSF53041">
    <property type="entry name" value="Resolvase-like"/>
    <property type="match status" value="1"/>
</dbReference>
<dbReference type="PANTHER" id="PTHR30461:SF2">
    <property type="entry name" value="SERINE RECOMBINASE PINE-RELATED"/>
    <property type="match status" value="1"/>
</dbReference>
<dbReference type="Pfam" id="PF00239">
    <property type="entry name" value="Resolvase"/>
    <property type="match status" value="1"/>
</dbReference>
<keyword evidence="7" id="KW-1185">Reference proteome</keyword>
<evidence type="ECO:0000256" key="1">
    <source>
        <dbReference type="ARBA" id="ARBA00022908"/>
    </source>
</evidence>
<dbReference type="SMART" id="SM00857">
    <property type="entry name" value="Resolvase"/>
    <property type="match status" value="1"/>
</dbReference>
<dbReference type="PANTHER" id="PTHR30461">
    <property type="entry name" value="DNA-INVERTASE FROM LAMBDOID PROPHAGE"/>
    <property type="match status" value="1"/>
</dbReference>
<evidence type="ECO:0000256" key="3">
    <source>
        <dbReference type="ARBA" id="ARBA00023172"/>
    </source>
</evidence>
<reference evidence="6 7" key="1">
    <citation type="submission" date="2023-12" db="EMBL/GenBank/DDBJ databases">
        <title>Novel species of the genus Arcicella isolated from rivers.</title>
        <authorList>
            <person name="Lu H."/>
        </authorList>
    </citation>
    <scope>NUCLEOTIDE SEQUENCE [LARGE SCALE GENOMIC DNA]</scope>
    <source>
        <strain evidence="6 7">KCTC 23307</strain>
    </source>
</reference>
<dbReference type="Proteomes" id="UP001302949">
    <property type="component" value="Unassembled WGS sequence"/>
</dbReference>
<dbReference type="PROSITE" id="PS00397">
    <property type="entry name" value="RECOMBINASES_1"/>
    <property type="match status" value="1"/>
</dbReference>
<dbReference type="InterPro" id="IPR011109">
    <property type="entry name" value="DNA_bind_recombinase_dom"/>
</dbReference>
<dbReference type="InterPro" id="IPR006119">
    <property type="entry name" value="Resolv_N"/>
</dbReference>
<keyword evidence="3" id="KW-0233">DNA recombination</keyword>
<dbReference type="InterPro" id="IPR050639">
    <property type="entry name" value="SSR_resolvase"/>
</dbReference>
<dbReference type="Pfam" id="PF07508">
    <property type="entry name" value="Recombinase"/>
    <property type="match status" value="1"/>
</dbReference>
<evidence type="ECO:0000313" key="6">
    <source>
        <dbReference type="EMBL" id="MEA5138560.1"/>
    </source>
</evidence>
<dbReference type="InterPro" id="IPR006118">
    <property type="entry name" value="Recombinase_CS"/>
</dbReference>
<evidence type="ECO:0000259" key="5">
    <source>
        <dbReference type="PROSITE" id="PS51736"/>
    </source>
</evidence>
<accession>A0ABU5Q6U5</accession>
<dbReference type="Gene3D" id="3.40.50.1390">
    <property type="entry name" value="Resolvase, N-terminal catalytic domain"/>
    <property type="match status" value="1"/>
</dbReference>
<name>A0ABU5Q6U5_9BACT</name>
<dbReference type="EMBL" id="JAYFUM010000006">
    <property type="protein sequence ID" value="MEA5138560.1"/>
    <property type="molecule type" value="Genomic_DNA"/>
</dbReference>
<dbReference type="CDD" id="cd00338">
    <property type="entry name" value="Ser_Recombinase"/>
    <property type="match status" value="1"/>
</dbReference>
<dbReference type="InterPro" id="IPR036162">
    <property type="entry name" value="Resolvase-like_N_sf"/>
</dbReference>
<evidence type="ECO:0000256" key="4">
    <source>
        <dbReference type="PROSITE-ProRule" id="PRU10137"/>
    </source>
</evidence>
<feature type="active site" description="O-(5'-phospho-DNA)-serine intermediate" evidence="4">
    <location>
        <position position="11"/>
    </location>
</feature>
<protein>
    <submittedName>
        <fullName evidence="6">Recombinase family protein</fullName>
    </submittedName>
</protein>
<feature type="domain" description="Resolvase/invertase-type recombinase catalytic" evidence="5">
    <location>
        <begin position="3"/>
        <end position="141"/>
    </location>
</feature>
<organism evidence="6 7">
    <name type="scientific">Arcicella rigui</name>
    <dbReference type="NCBI Taxonomy" id="797020"/>
    <lineage>
        <taxon>Bacteria</taxon>
        <taxon>Pseudomonadati</taxon>
        <taxon>Bacteroidota</taxon>
        <taxon>Cytophagia</taxon>
        <taxon>Cytophagales</taxon>
        <taxon>Flectobacillaceae</taxon>
        <taxon>Arcicella</taxon>
    </lineage>
</organism>
<gene>
    <name evidence="6" type="ORF">VB248_05435</name>
</gene>
<proteinExistence type="predicted"/>